<proteinExistence type="inferred from homology"/>
<name>A0ABW5PLT0_9BACL</name>
<sequence length="439" mass="50202">MKATRKWISILSMTVMILVLLIGCSGQSGEDNKTVNGSGTKDKKVTLNFIRWSNGPALDEEEKDKIKRFNASHPNIEVKMTLLPWEETFKKIELSLASNNPVDLFYWDVPAYAYYKKGLIKNLQPYMQSLDMNKYDAKLFEPFKFDNKNMYVAPENYQTLIFYYNKDLFDKAGVEYPMNDWSWDDVLEASKKLTIRDGDKVTQFGFDVGALGNWWGWNALTEAQGGKLAENVHEPASVNFASKEAVQAVKFLRDMIYEHKVAPDTIQGQAIGGGNLFLTGKIAMTTGGDWDLGAIKEVKDFKWGMVKLPTWQGQRATPYFMGGYVIADKSKNSDQAWEFIKWAMTENQETLAKQQSWIPVYKPALDTITPPEWAPEGYKDSRFEWMQNGLIGDIYHLRWREAGDKAIGPVGQEIWTNKIPVEEGLKKMNDKINEILQKK</sequence>
<keyword evidence="4" id="KW-0732">Signal</keyword>
<gene>
    <name evidence="5" type="ORF">ACFSUF_24865</name>
</gene>
<keyword evidence="6" id="KW-1185">Reference proteome</keyword>
<reference evidence="6" key="1">
    <citation type="journal article" date="2019" name="Int. J. Syst. Evol. Microbiol.">
        <title>The Global Catalogue of Microorganisms (GCM) 10K type strain sequencing project: providing services to taxonomists for standard genome sequencing and annotation.</title>
        <authorList>
            <consortium name="The Broad Institute Genomics Platform"/>
            <consortium name="The Broad Institute Genome Sequencing Center for Infectious Disease"/>
            <person name="Wu L."/>
            <person name="Ma J."/>
        </authorList>
    </citation>
    <scope>NUCLEOTIDE SEQUENCE [LARGE SCALE GENOMIC DNA]</scope>
    <source>
        <strain evidence="6">KCTC 3950</strain>
    </source>
</reference>
<dbReference type="InterPro" id="IPR006059">
    <property type="entry name" value="SBP"/>
</dbReference>
<comment type="caution">
    <text evidence="5">The sequence shown here is derived from an EMBL/GenBank/DDBJ whole genome shotgun (WGS) entry which is preliminary data.</text>
</comment>
<organism evidence="5 6">
    <name type="scientific">Paenibacillus gansuensis</name>
    <dbReference type="NCBI Taxonomy" id="306542"/>
    <lineage>
        <taxon>Bacteria</taxon>
        <taxon>Bacillati</taxon>
        <taxon>Bacillota</taxon>
        <taxon>Bacilli</taxon>
        <taxon>Bacillales</taxon>
        <taxon>Paenibacillaceae</taxon>
        <taxon>Paenibacillus</taxon>
    </lineage>
</organism>
<protein>
    <submittedName>
        <fullName evidence="5">ABC transporter substrate-binding protein</fullName>
    </submittedName>
</protein>
<dbReference type="InterPro" id="IPR050490">
    <property type="entry name" value="Bact_solute-bd_prot1"/>
</dbReference>
<evidence type="ECO:0000256" key="4">
    <source>
        <dbReference type="ARBA" id="ARBA00022729"/>
    </source>
</evidence>
<dbReference type="SUPFAM" id="SSF53850">
    <property type="entry name" value="Periplasmic binding protein-like II"/>
    <property type="match status" value="1"/>
</dbReference>
<evidence type="ECO:0000313" key="6">
    <source>
        <dbReference type="Proteomes" id="UP001597541"/>
    </source>
</evidence>
<dbReference type="PROSITE" id="PS51257">
    <property type="entry name" value="PROKAR_LIPOPROTEIN"/>
    <property type="match status" value="1"/>
</dbReference>
<dbReference type="Gene3D" id="3.40.190.10">
    <property type="entry name" value="Periplasmic binding protein-like II"/>
    <property type="match status" value="1"/>
</dbReference>
<dbReference type="PANTHER" id="PTHR43649">
    <property type="entry name" value="ARABINOSE-BINDING PROTEIN-RELATED"/>
    <property type="match status" value="1"/>
</dbReference>
<comment type="similarity">
    <text evidence="2">Belongs to the bacterial solute-binding protein 1 family.</text>
</comment>
<dbReference type="EMBL" id="JBHUME010000020">
    <property type="protein sequence ID" value="MFD2615643.1"/>
    <property type="molecule type" value="Genomic_DNA"/>
</dbReference>
<evidence type="ECO:0000256" key="2">
    <source>
        <dbReference type="ARBA" id="ARBA00008520"/>
    </source>
</evidence>
<evidence type="ECO:0000256" key="1">
    <source>
        <dbReference type="ARBA" id="ARBA00004196"/>
    </source>
</evidence>
<evidence type="ECO:0000313" key="5">
    <source>
        <dbReference type="EMBL" id="MFD2615643.1"/>
    </source>
</evidence>
<dbReference type="Pfam" id="PF01547">
    <property type="entry name" value="SBP_bac_1"/>
    <property type="match status" value="1"/>
</dbReference>
<keyword evidence="3" id="KW-0813">Transport</keyword>
<dbReference type="RefSeq" id="WP_377607729.1">
    <property type="nucleotide sequence ID" value="NZ_JBHUME010000020.1"/>
</dbReference>
<dbReference type="Proteomes" id="UP001597541">
    <property type="component" value="Unassembled WGS sequence"/>
</dbReference>
<dbReference type="PANTHER" id="PTHR43649:SF31">
    <property type="entry name" value="SN-GLYCEROL-3-PHOSPHATE-BINDING PERIPLASMIC PROTEIN UGPB"/>
    <property type="match status" value="1"/>
</dbReference>
<accession>A0ABW5PLT0</accession>
<evidence type="ECO:0000256" key="3">
    <source>
        <dbReference type="ARBA" id="ARBA00022448"/>
    </source>
</evidence>
<comment type="subcellular location">
    <subcellularLocation>
        <location evidence="1">Cell envelope</location>
    </subcellularLocation>
</comment>